<evidence type="ECO:0000313" key="13">
    <source>
        <dbReference type="Proteomes" id="UP000664417"/>
    </source>
</evidence>
<keyword evidence="5 10" id="KW-0812">Transmembrane</keyword>
<feature type="transmembrane region" description="Helical" evidence="10">
    <location>
        <begin position="52"/>
        <end position="69"/>
    </location>
</feature>
<proteinExistence type="inferred from homology"/>
<gene>
    <name evidence="12" type="primary">secG</name>
    <name evidence="12" type="ORF">J3U88_22335</name>
</gene>
<keyword evidence="3 10" id="KW-0813">Transport</keyword>
<comment type="caution">
    <text evidence="12">The sequence shown here is derived from an EMBL/GenBank/DDBJ whole genome shotgun (WGS) entry which is preliminary data.</text>
</comment>
<dbReference type="Pfam" id="PF03840">
    <property type="entry name" value="SecG"/>
    <property type="match status" value="1"/>
</dbReference>
<evidence type="ECO:0000256" key="10">
    <source>
        <dbReference type="RuleBase" id="RU365087"/>
    </source>
</evidence>
<dbReference type="GO" id="GO:0043952">
    <property type="term" value="P:protein transport by the Sec complex"/>
    <property type="evidence" value="ECO:0007669"/>
    <property type="project" value="TreeGrafter"/>
</dbReference>
<feature type="region of interest" description="Disordered" evidence="11">
    <location>
        <begin position="135"/>
        <end position="172"/>
    </location>
</feature>
<sequence>MGFLFIFHIFICVTLILIILFQDGKTGGLVSVSDNTNSVFGAGGGDKVLTKLTSAIAVLFMVTSMVLAFQGGHSNQSIASDHQPTIPAAAGDQATAAPGAAGDVTVVDDQGNSTQVGIGDAVNPENMETVTFENLPPEIRKAEEERIKKEREARAAAAAAEKAGEDAQQKDN</sequence>
<keyword evidence="6 10" id="KW-0653">Protein transport</keyword>
<evidence type="ECO:0000256" key="6">
    <source>
        <dbReference type="ARBA" id="ARBA00022927"/>
    </source>
</evidence>
<dbReference type="RefSeq" id="WP_207861209.1">
    <property type="nucleotide sequence ID" value="NZ_JAFREP010000022.1"/>
</dbReference>
<keyword evidence="4 10" id="KW-1003">Cell membrane</keyword>
<feature type="compositionally biased region" description="Basic and acidic residues" evidence="11">
    <location>
        <begin position="162"/>
        <end position="172"/>
    </location>
</feature>
<dbReference type="GO" id="GO:0005886">
    <property type="term" value="C:plasma membrane"/>
    <property type="evidence" value="ECO:0007669"/>
    <property type="project" value="UniProtKB-SubCell"/>
</dbReference>
<evidence type="ECO:0000256" key="8">
    <source>
        <dbReference type="ARBA" id="ARBA00023010"/>
    </source>
</evidence>
<comment type="function">
    <text evidence="10">Involved in protein export. Participates in an early event of protein translocation.</text>
</comment>
<dbReference type="AlphaFoldDB" id="A0A8J7QNF0"/>
<organism evidence="12 13">
    <name type="scientific">Acanthopleuribacter pedis</name>
    <dbReference type="NCBI Taxonomy" id="442870"/>
    <lineage>
        <taxon>Bacteria</taxon>
        <taxon>Pseudomonadati</taxon>
        <taxon>Acidobacteriota</taxon>
        <taxon>Holophagae</taxon>
        <taxon>Acanthopleuribacterales</taxon>
        <taxon>Acanthopleuribacteraceae</taxon>
        <taxon>Acanthopleuribacter</taxon>
    </lineage>
</organism>
<accession>A0A8J7QNF0</accession>
<evidence type="ECO:0000256" key="2">
    <source>
        <dbReference type="ARBA" id="ARBA00008445"/>
    </source>
</evidence>
<dbReference type="InterPro" id="IPR004692">
    <property type="entry name" value="SecG"/>
</dbReference>
<dbReference type="Proteomes" id="UP000664417">
    <property type="component" value="Unassembled WGS sequence"/>
</dbReference>
<evidence type="ECO:0000256" key="5">
    <source>
        <dbReference type="ARBA" id="ARBA00022692"/>
    </source>
</evidence>
<comment type="caution">
    <text evidence="10">Lacks conserved residue(s) required for the propagation of feature annotation.</text>
</comment>
<evidence type="ECO:0000256" key="7">
    <source>
        <dbReference type="ARBA" id="ARBA00022989"/>
    </source>
</evidence>
<protein>
    <recommendedName>
        <fullName evidence="10">Protein-export membrane protein SecG</fullName>
    </recommendedName>
</protein>
<dbReference type="NCBIfam" id="TIGR00810">
    <property type="entry name" value="secG"/>
    <property type="match status" value="1"/>
</dbReference>
<comment type="subcellular location">
    <subcellularLocation>
        <location evidence="1 10">Cell membrane</location>
        <topology evidence="1 10">Multi-pass membrane protein</topology>
    </subcellularLocation>
</comment>
<dbReference type="PRINTS" id="PR01651">
    <property type="entry name" value="SECGEXPORT"/>
</dbReference>
<evidence type="ECO:0000256" key="4">
    <source>
        <dbReference type="ARBA" id="ARBA00022475"/>
    </source>
</evidence>
<name>A0A8J7QNF0_9BACT</name>
<dbReference type="GO" id="GO:0009306">
    <property type="term" value="P:protein secretion"/>
    <property type="evidence" value="ECO:0007669"/>
    <property type="project" value="UniProtKB-UniRule"/>
</dbReference>
<dbReference type="GO" id="GO:0015450">
    <property type="term" value="F:protein-transporting ATPase activity"/>
    <property type="evidence" value="ECO:0007669"/>
    <property type="project" value="UniProtKB-UniRule"/>
</dbReference>
<evidence type="ECO:0000256" key="3">
    <source>
        <dbReference type="ARBA" id="ARBA00022448"/>
    </source>
</evidence>
<evidence type="ECO:0000256" key="9">
    <source>
        <dbReference type="ARBA" id="ARBA00023136"/>
    </source>
</evidence>
<keyword evidence="7 10" id="KW-1133">Transmembrane helix</keyword>
<evidence type="ECO:0000256" key="11">
    <source>
        <dbReference type="SAM" id="MobiDB-lite"/>
    </source>
</evidence>
<evidence type="ECO:0000313" key="12">
    <source>
        <dbReference type="EMBL" id="MBO1321235.1"/>
    </source>
</evidence>
<feature type="compositionally biased region" description="Basic and acidic residues" evidence="11">
    <location>
        <begin position="138"/>
        <end position="154"/>
    </location>
</feature>
<keyword evidence="13" id="KW-1185">Reference proteome</keyword>
<keyword evidence="9 10" id="KW-0472">Membrane</keyword>
<keyword evidence="8 10" id="KW-0811">Translocation</keyword>
<evidence type="ECO:0000256" key="1">
    <source>
        <dbReference type="ARBA" id="ARBA00004651"/>
    </source>
</evidence>
<dbReference type="PANTHER" id="PTHR34182">
    <property type="entry name" value="PROTEIN-EXPORT MEMBRANE PROTEIN SECG"/>
    <property type="match status" value="1"/>
</dbReference>
<dbReference type="PANTHER" id="PTHR34182:SF1">
    <property type="entry name" value="PROTEIN-EXPORT MEMBRANE PROTEIN SECG"/>
    <property type="match status" value="1"/>
</dbReference>
<dbReference type="GO" id="GO:0065002">
    <property type="term" value="P:intracellular protein transmembrane transport"/>
    <property type="evidence" value="ECO:0007669"/>
    <property type="project" value="TreeGrafter"/>
</dbReference>
<comment type="similarity">
    <text evidence="2 10">Belongs to the SecG family.</text>
</comment>
<dbReference type="EMBL" id="JAFREP010000022">
    <property type="protein sequence ID" value="MBO1321235.1"/>
    <property type="molecule type" value="Genomic_DNA"/>
</dbReference>
<reference evidence="12" key="1">
    <citation type="submission" date="2021-03" db="EMBL/GenBank/DDBJ databases">
        <authorList>
            <person name="Wang G."/>
        </authorList>
    </citation>
    <scope>NUCLEOTIDE SEQUENCE</scope>
    <source>
        <strain evidence="12">KCTC 12899</strain>
    </source>
</reference>